<dbReference type="Pfam" id="PF08686">
    <property type="entry name" value="PLAC"/>
    <property type="match status" value="1"/>
</dbReference>
<dbReference type="GO" id="GO:0004222">
    <property type="term" value="F:metalloendopeptidase activity"/>
    <property type="evidence" value="ECO:0007669"/>
    <property type="project" value="InterPro"/>
</dbReference>
<name>A0A4Y2HGM2_ARAVE</name>
<dbReference type="OrthoDB" id="10035764at2759"/>
<reference evidence="16 17" key="1">
    <citation type="journal article" date="2019" name="Sci. Rep.">
        <title>Orb-weaving spider Araneus ventricosus genome elucidates the spidroin gene catalogue.</title>
        <authorList>
            <person name="Kono N."/>
            <person name="Nakamura H."/>
            <person name="Ohtoshi R."/>
            <person name="Moran D.A.P."/>
            <person name="Shinohara A."/>
            <person name="Yoshida Y."/>
            <person name="Fujiwara M."/>
            <person name="Mori M."/>
            <person name="Tomita M."/>
            <person name="Arakawa K."/>
        </authorList>
    </citation>
    <scope>NUCLEOTIDE SEQUENCE [LARGE SCALE GENOMIC DNA]</scope>
</reference>
<evidence type="ECO:0000256" key="11">
    <source>
        <dbReference type="ARBA" id="ARBA00023157"/>
    </source>
</evidence>
<dbReference type="PROSITE" id="PS50092">
    <property type="entry name" value="TSP1"/>
    <property type="match status" value="3"/>
</dbReference>
<evidence type="ECO:0000313" key="16">
    <source>
        <dbReference type="EMBL" id="GBM64506.1"/>
    </source>
</evidence>
<accession>A0A4Y2HGM2</accession>
<comment type="subcellular location">
    <subcellularLocation>
        <location evidence="1">Secreted</location>
        <location evidence="1">Extracellular space</location>
        <location evidence="1">Extracellular matrix</location>
    </subcellularLocation>
</comment>
<feature type="domain" description="PLAC" evidence="15">
    <location>
        <begin position="677"/>
        <end position="713"/>
    </location>
</feature>
<comment type="caution">
    <text evidence="16">The sequence shown here is derived from an EMBL/GenBank/DDBJ whole genome shotgun (WGS) entry which is preliminary data.</text>
</comment>
<dbReference type="GO" id="GO:0006508">
    <property type="term" value="P:proteolysis"/>
    <property type="evidence" value="ECO:0007669"/>
    <property type="project" value="UniProtKB-KW"/>
</dbReference>
<dbReference type="AlphaFoldDB" id="A0A4Y2HGM2"/>
<evidence type="ECO:0000256" key="3">
    <source>
        <dbReference type="ARBA" id="ARBA00022530"/>
    </source>
</evidence>
<dbReference type="Pfam" id="PF01421">
    <property type="entry name" value="Reprolysin"/>
    <property type="match status" value="1"/>
</dbReference>
<keyword evidence="10" id="KW-0482">Metalloprotease</keyword>
<dbReference type="FunFam" id="2.20.100.10:FF:000001">
    <property type="entry name" value="semaphorin-5A isoform X1"/>
    <property type="match status" value="1"/>
</dbReference>
<dbReference type="InterPro" id="IPR050439">
    <property type="entry name" value="ADAMTS_ADAMTS-like"/>
</dbReference>
<keyword evidence="11 13" id="KW-1015">Disulfide bond</keyword>
<keyword evidence="7" id="KW-0677">Repeat</keyword>
<evidence type="ECO:0000259" key="14">
    <source>
        <dbReference type="PROSITE" id="PS50215"/>
    </source>
</evidence>
<keyword evidence="17" id="KW-1185">Reference proteome</keyword>
<feature type="disulfide bond" evidence="13">
    <location>
        <begin position="73"/>
        <end position="153"/>
    </location>
</feature>
<dbReference type="GO" id="GO:0031012">
    <property type="term" value="C:extracellular matrix"/>
    <property type="evidence" value="ECO:0007669"/>
    <property type="project" value="TreeGrafter"/>
</dbReference>
<sequence>MNDLVVFSLFQPGLTLSHNAENSLHSFCQWQSTIHTAKGRQHDHAVLVTGLDICSWKDGPCDTLGYAPISGMCSKYRSCTVNEDSGLALAFTVAHEIGHNFGMVHDGQGSSPCRRKRGTIMSASLSGLDSSLLWSDCSRRDLAKFLDSPRSLCLTNEPYSPDELQFPDHLPGQLYDADMQCRLQFGTKSKLCEHYPRKGEVCRALWCQRNGRECETKFLPAAEGTPCGKNKWCRKGSCVDRKLDAQKAVDGGWSPFSQWSNCSRPCGGGLMFRERRCDSPTPSNGGSYCKGEESEYQICGTQECNPDNPEYHIDQCATFNKRTVKGKYYQWKPYGKDLGGYHEVIKIPPNSRHINITENSEYPAYLALQDGNGRYYLNDNWVLDWPGRYTAAGTVFSYRRWPGQPESLVAKGPTNEELTVEVLIKGNVETEVNYKFVISAIEADWKMLNSSCSVTCGNGTFLSRPVCKTFTEEITNDSFCNIITKPHTELHSCYEAPCHLKWTMGEWSPCDPDNCEQMQRRDVFCTDQGRKVHRAKCAEHVRPTDTRKCSNKQCSYNWHTGSWSKCRGTCSSGFQTRSVTCRHITDGSVKSFSHCNQDSQPPHLRKCKIDSCFIQQAPAVWLAGPWGKCDDDCQNEKRNVTCVKKFGDLVQGSSLCDPALKPHSERNCTSFSCNFLKDSGCEDFYQWCPLSTNEKLCELKFYATNCCISCKKF</sequence>
<dbReference type="GO" id="GO:0030198">
    <property type="term" value="P:extracellular matrix organization"/>
    <property type="evidence" value="ECO:0007669"/>
    <property type="project" value="TreeGrafter"/>
</dbReference>
<evidence type="ECO:0000256" key="10">
    <source>
        <dbReference type="ARBA" id="ARBA00023049"/>
    </source>
</evidence>
<keyword evidence="12" id="KW-0325">Glycoprotein</keyword>
<keyword evidence="8" id="KW-0378">Hydrolase</keyword>
<evidence type="ECO:0000256" key="12">
    <source>
        <dbReference type="ARBA" id="ARBA00023180"/>
    </source>
</evidence>
<evidence type="ECO:0000256" key="1">
    <source>
        <dbReference type="ARBA" id="ARBA00004498"/>
    </source>
</evidence>
<evidence type="ECO:0000256" key="7">
    <source>
        <dbReference type="ARBA" id="ARBA00022737"/>
    </source>
</evidence>
<dbReference type="PROSITE" id="PS50900">
    <property type="entry name" value="PLAC"/>
    <property type="match status" value="1"/>
</dbReference>
<organism evidence="16 17">
    <name type="scientific">Araneus ventricosus</name>
    <name type="common">Orbweaver spider</name>
    <name type="synonym">Epeira ventricosa</name>
    <dbReference type="NCBI Taxonomy" id="182803"/>
    <lineage>
        <taxon>Eukaryota</taxon>
        <taxon>Metazoa</taxon>
        <taxon>Ecdysozoa</taxon>
        <taxon>Arthropoda</taxon>
        <taxon>Chelicerata</taxon>
        <taxon>Arachnida</taxon>
        <taxon>Araneae</taxon>
        <taxon>Araneomorphae</taxon>
        <taxon>Entelegynae</taxon>
        <taxon>Araneoidea</taxon>
        <taxon>Araneidae</taxon>
        <taxon>Araneus</taxon>
    </lineage>
</organism>
<feature type="domain" description="Peptidase M12B" evidence="14">
    <location>
        <begin position="1"/>
        <end position="158"/>
    </location>
</feature>
<protein>
    <submittedName>
        <fullName evidence="16">A disintegrin and metalloproteinase with thrombospondin motifs 18</fullName>
    </submittedName>
</protein>
<keyword evidence="5 13" id="KW-0479">Metal-binding</keyword>
<dbReference type="PANTHER" id="PTHR13723">
    <property type="entry name" value="ADAMTS A DISINTEGRIN AND METALLOPROTEASE WITH THROMBOSPONDIN MOTIFS PROTEASE"/>
    <property type="match status" value="1"/>
</dbReference>
<dbReference type="SMART" id="SM00209">
    <property type="entry name" value="TSP1"/>
    <property type="match status" value="5"/>
</dbReference>
<dbReference type="Gene3D" id="3.40.1620.60">
    <property type="match status" value="1"/>
</dbReference>
<dbReference type="Pfam" id="PF05986">
    <property type="entry name" value="ADAMTS_spacer1"/>
    <property type="match status" value="1"/>
</dbReference>
<dbReference type="InterPro" id="IPR036383">
    <property type="entry name" value="TSP1_rpt_sf"/>
</dbReference>
<keyword evidence="3" id="KW-0272">Extracellular matrix</keyword>
<keyword evidence="2" id="KW-0964">Secreted</keyword>
<evidence type="ECO:0000259" key="15">
    <source>
        <dbReference type="PROSITE" id="PS50900"/>
    </source>
</evidence>
<dbReference type="Proteomes" id="UP000499080">
    <property type="component" value="Unassembled WGS sequence"/>
</dbReference>
<dbReference type="SUPFAM" id="SSF82895">
    <property type="entry name" value="TSP-1 type 1 repeat"/>
    <property type="match status" value="4"/>
</dbReference>
<dbReference type="SUPFAM" id="SSF55486">
    <property type="entry name" value="Metalloproteases ('zincins'), catalytic domain"/>
    <property type="match status" value="1"/>
</dbReference>
<feature type="active site" evidence="13">
    <location>
        <position position="96"/>
    </location>
</feature>
<keyword evidence="16" id="KW-0401">Integrin</keyword>
<feature type="binding site" evidence="13">
    <location>
        <position position="95"/>
    </location>
    <ligand>
        <name>Zn(2+)</name>
        <dbReference type="ChEBI" id="CHEBI:29105"/>
        <note>catalytic</note>
    </ligand>
</feature>
<dbReference type="InterPro" id="IPR000884">
    <property type="entry name" value="TSP1_rpt"/>
</dbReference>
<feature type="binding site" evidence="13">
    <location>
        <position position="105"/>
    </location>
    <ligand>
        <name>Zn(2+)</name>
        <dbReference type="ChEBI" id="CHEBI:29105"/>
        <note>catalytic</note>
    </ligand>
</feature>
<dbReference type="GO" id="GO:0007229">
    <property type="term" value="P:integrin-mediated signaling pathway"/>
    <property type="evidence" value="ECO:0007669"/>
    <property type="project" value="UniProtKB-KW"/>
</dbReference>
<evidence type="ECO:0000256" key="5">
    <source>
        <dbReference type="ARBA" id="ARBA00022723"/>
    </source>
</evidence>
<evidence type="ECO:0000256" key="2">
    <source>
        <dbReference type="ARBA" id="ARBA00022525"/>
    </source>
</evidence>
<dbReference type="GO" id="GO:0046872">
    <property type="term" value="F:metal ion binding"/>
    <property type="evidence" value="ECO:0007669"/>
    <property type="project" value="UniProtKB-KW"/>
</dbReference>
<dbReference type="InterPro" id="IPR010909">
    <property type="entry name" value="PLAC"/>
</dbReference>
<dbReference type="EMBL" id="BGPR01001932">
    <property type="protein sequence ID" value="GBM64506.1"/>
    <property type="molecule type" value="Genomic_DNA"/>
</dbReference>
<keyword evidence="6" id="KW-0732">Signal</keyword>
<dbReference type="Gene3D" id="2.20.100.10">
    <property type="entry name" value="Thrombospondin type-1 (TSP1) repeat"/>
    <property type="match status" value="2"/>
</dbReference>
<dbReference type="InterPro" id="IPR041645">
    <property type="entry name" value="ADAMTS_CR_2"/>
</dbReference>
<keyword evidence="9 13" id="KW-0862">Zinc</keyword>
<dbReference type="FunFam" id="2.20.100.10:FF:000005">
    <property type="entry name" value="ADAM metallopeptidase with thrombospondin type 1 motif 9"/>
    <property type="match status" value="1"/>
</dbReference>
<evidence type="ECO:0000256" key="9">
    <source>
        <dbReference type="ARBA" id="ARBA00022833"/>
    </source>
</evidence>
<dbReference type="Gene3D" id="2.60.120.830">
    <property type="match status" value="1"/>
</dbReference>
<dbReference type="Pfam" id="PF00090">
    <property type="entry name" value="TSP_1"/>
    <property type="match status" value="2"/>
</dbReference>
<evidence type="ECO:0000256" key="4">
    <source>
        <dbReference type="ARBA" id="ARBA00022670"/>
    </source>
</evidence>
<keyword evidence="4" id="KW-0645">Protease</keyword>
<comment type="caution">
    <text evidence="13">Lacks conserved residue(s) required for the propagation of feature annotation.</text>
</comment>
<dbReference type="Pfam" id="PF17771">
    <property type="entry name" value="ADAMTS_CR_2"/>
    <property type="match status" value="1"/>
</dbReference>
<dbReference type="PANTHER" id="PTHR13723:SF293">
    <property type="entry name" value="A DISINTEGRIN AND METALLOPROTEINASE WITH THROMBOSPONDIN MOTIFS 18"/>
    <property type="match status" value="1"/>
</dbReference>
<evidence type="ECO:0000313" key="17">
    <source>
        <dbReference type="Proteomes" id="UP000499080"/>
    </source>
</evidence>
<dbReference type="PROSITE" id="PS50215">
    <property type="entry name" value="ADAM_MEPRO"/>
    <property type="match status" value="1"/>
</dbReference>
<dbReference type="InterPro" id="IPR001590">
    <property type="entry name" value="Peptidase_M12B"/>
</dbReference>
<dbReference type="InterPro" id="IPR024079">
    <property type="entry name" value="MetalloPept_cat_dom_sf"/>
</dbReference>
<dbReference type="Gene3D" id="3.40.390.10">
    <property type="entry name" value="Collagenase (Catalytic Domain)"/>
    <property type="match status" value="1"/>
</dbReference>
<gene>
    <name evidence="16" type="primary">ADAMTS18_0</name>
    <name evidence="16" type="ORF">AVEN_215879_1</name>
</gene>
<dbReference type="InterPro" id="IPR010294">
    <property type="entry name" value="ADAMTS_spacer1"/>
</dbReference>
<evidence type="ECO:0000256" key="6">
    <source>
        <dbReference type="ARBA" id="ARBA00022729"/>
    </source>
</evidence>
<evidence type="ECO:0000256" key="13">
    <source>
        <dbReference type="PROSITE-ProRule" id="PRU00276"/>
    </source>
</evidence>
<feature type="binding site" evidence="13">
    <location>
        <position position="99"/>
    </location>
    <ligand>
        <name>Zn(2+)</name>
        <dbReference type="ChEBI" id="CHEBI:29105"/>
        <note>catalytic</note>
    </ligand>
</feature>
<proteinExistence type="predicted"/>
<dbReference type="Pfam" id="PF19030">
    <property type="entry name" value="TSP1_ADAMTS"/>
    <property type="match status" value="3"/>
</dbReference>
<evidence type="ECO:0000256" key="8">
    <source>
        <dbReference type="ARBA" id="ARBA00022801"/>
    </source>
</evidence>